<dbReference type="RefSeq" id="WP_294199822.1">
    <property type="nucleotide sequence ID" value="NZ_CP154834.1"/>
</dbReference>
<protein>
    <recommendedName>
        <fullName evidence="3">Outer membrane protein beta-barrel domain-containing protein</fullName>
    </recommendedName>
</protein>
<evidence type="ECO:0000313" key="1">
    <source>
        <dbReference type="EMBL" id="XAO74187.1"/>
    </source>
</evidence>
<organism evidence="1 2">
    <name type="scientific">Chryseobacterium endophyticum</name>
    <dbReference type="NCBI Taxonomy" id="1854762"/>
    <lineage>
        <taxon>Bacteria</taxon>
        <taxon>Pseudomonadati</taxon>
        <taxon>Bacteroidota</taxon>
        <taxon>Flavobacteriia</taxon>
        <taxon>Flavobacteriales</taxon>
        <taxon>Weeksellaceae</taxon>
        <taxon>Chryseobacterium group</taxon>
        <taxon>Chryseobacterium</taxon>
    </lineage>
</organism>
<dbReference type="Proteomes" id="UP001463665">
    <property type="component" value="Chromosome"/>
</dbReference>
<keyword evidence="2" id="KW-1185">Reference proteome</keyword>
<proteinExistence type="predicted"/>
<dbReference type="EMBL" id="CP154834">
    <property type="protein sequence ID" value="XAO74187.1"/>
    <property type="molecule type" value="Genomic_DNA"/>
</dbReference>
<sequence>MYFLVYINKKEILIKMKCININKNIESKSLNVLFLFLTIFAYSQQYPLKYGVKAGWNYSNVNAIDENGEPSGYLSDIIDEAYAGFVLEKQISRKSYLQVAPTVSYTESVTFVELPIYYKHDFYRKFSFVIGPKLNYIPDEQYNNFYYFRRRFGISGDIGLNYKISDHFTLEGSFSKGFTKQFDQLILTYYHARRDVYRIGLIYFF</sequence>
<dbReference type="AlphaFoldDB" id="A0AAU6WQI1"/>
<reference evidence="1 2" key="1">
    <citation type="submission" date="2024-04" db="EMBL/GenBank/DDBJ databases">
        <title>Genome sequencing and assembly of rice foliar adapted Chryseobacterium endophyticum OsEnb-ALM-A6.</title>
        <authorList>
            <person name="Kumar S."/>
            <person name="Javed M."/>
            <person name="Chouhan V."/>
            <person name="Charishma K."/>
            <person name="Patel A."/>
            <person name="Kumar M."/>
            <person name="Sahu K.P."/>
            <person name="Kumar A."/>
        </authorList>
    </citation>
    <scope>NUCLEOTIDE SEQUENCE [LARGE SCALE GENOMIC DNA]</scope>
    <source>
        <strain evidence="1 2">OsEnb-ALM-A6</strain>
    </source>
</reference>
<gene>
    <name evidence="1" type="ORF">AAFP95_21500</name>
</gene>
<name>A0AAU6WQI1_9FLAO</name>
<evidence type="ECO:0000313" key="2">
    <source>
        <dbReference type="Proteomes" id="UP001463665"/>
    </source>
</evidence>
<accession>A0AAU6WQI1</accession>
<evidence type="ECO:0008006" key="3">
    <source>
        <dbReference type="Google" id="ProtNLM"/>
    </source>
</evidence>